<feature type="compositionally biased region" description="Polar residues" evidence="5">
    <location>
        <begin position="193"/>
        <end position="222"/>
    </location>
</feature>
<name>A0A6P8IUE3_ACTTE</name>
<keyword evidence="7" id="KW-1185">Reference proteome</keyword>
<evidence type="ECO:0000256" key="3">
    <source>
        <dbReference type="ARBA" id="ARBA00022553"/>
    </source>
</evidence>
<proteinExistence type="predicted"/>
<feature type="region of interest" description="Disordered" evidence="5">
    <location>
        <begin position="1"/>
        <end position="35"/>
    </location>
</feature>
<dbReference type="InterPro" id="IPR026657">
    <property type="entry name" value="DDA3/GTSE-1"/>
</dbReference>
<dbReference type="RefSeq" id="XP_031570552.1">
    <property type="nucleotide sequence ID" value="XM_031714692.1"/>
</dbReference>
<evidence type="ECO:0000256" key="1">
    <source>
        <dbReference type="ARBA" id="ARBA00004245"/>
    </source>
</evidence>
<dbReference type="GeneID" id="116304902"/>
<dbReference type="PANTHER" id="PTHR21584">
    <property type="entry name" value="DIFFERENTIAL DISPLAY AND ACTIVATED BY P53 DDA3 /G2 S PHASE EXPRESSED 1"/>
    <property type="match status" value="1"/>
</dbReference>
<feature type="region of interest" description="Disordered" evidence="5">
    <location>
        <begin position="91"/>
        <end position="118"/>
    </location>
</feature>
<accession>A0A6P8IUE3</accession>
<protein>
    <submittedName>
        <fullName evidence="8">Mucin-5AC-like</fullName>
    </submittedName>
</protein>
<feature type="compositionally biased region" description="Polar residues" evidence="5">
    <location>
        <begin position="531"/>
        <end position="548"/>
    </location>
</feature>
<evidence type="ECO:0000313" key="7">
    <source>
        <dbReference type="Proteomes" id="UP000515163"/>
    </source>
</evidence>
<dbReference type="GO" id="GO:0008017">
    <property type="term" value="F:microtubule binding"/>
    <property type="evidence" value="ECO:0007669"/>
    <property type="project" value="TreeGrafter"/>
</dbReference>
<evidence type="ECO:0000256" key="4">
    <source>
        <dbReference type="ARBA" id="ARBA00023212"/>
    </source>
</evidence>
<dbReference type="KEGG" id="aten:116304902"/>
<dbReference type="OrthoDB" id="5990422at2759"/>
<reference evidence="8" key="1">
    <citation type="submission" date="2025-08" db="UniProtKB">
        <authorList>
            <consortium name="RefSeq"/>
        </authorList>
    </citation>
    <scope>IDENTIFICATION</scope>
    <source>
        <tissue evidence="8">Tentacle</tissue>
    </source>
</reference>
<dbReference type="GO" id="GO:0015630">
    <property type="term" value="C:microtubule cytoskeleton"/>
    <property type="evidence" value="ECO:0007669"/>
    <property type="project" value="TreeGrafter"/>
</dbReference>
<comment type="subcellular location">
    <subcellularLocation>
        <location evidence="1">Cytoplasm</location>
        <location evidence="1">Cytoskeleton</location>
    </subcellularLocation>
</comment>
<organism evidence="7 8">
    <name type="scientific">Actinia tenebrosa</name>
    <name type="common">Australian red waratah sea anemone</name>
    <dbReference type="NCBI Taxonomy" id="6105"/>
    <lineage>
        <taxon>Eukaryota</taxon>
        <taxon>Metazoa</taxon>
        <taxon>Cnidaria</taxon>
        <taxon>Anthozoa</taxon>
        <taxon>Hexacorallia</taxon>
        <taxon>Actiniaria</taxon>
        <taxon>Actiniidae</taxon>
        <taxon>Actinia</taxon>
    </lineage>
</organism>
<evidence type="ECO:0000313" key="8">
    <source>
        <dbReference type="RefSeq" id="XP_031570552.1"/>
    </source>
</evidence>
<keyword evidence="2" id="KW-0963">Cytoplasm</keyword>
<feature type="compositionally biased region" description="Acidic residues" evidence="5">
    <location>
        <begin position="1"/>
        <end position="11"/>
    </location>
</feature>
<dbReference type="AlphaFoldDB" id="A0A6P8IUE3"/>
<feature type="compositionally biased region" description="Acidic residues" evidence="5">
    <location>
        <begin position="19"/>
        <end position="32"/>
    </location>
</feature>
<feature type="domain" description="G2 and S phase-expressed protein 1 N-terminal" evidence="6">
    <location>
        <begin position="5"/>
        <end position="127"/>
    </location>
</feature>
<feature type="region of interest" description="Disordered" evidence="5">
    <location>
        <begin position="619"/>
        <end position="638"/>
    </location>
</feature>
<keyword evidence="3" id="KW-0597">Phosphoprotein</keyword>
<feature type="compositionally biased region" description="Polar residues" evidence="5">
    <location>
        <begin position="397"/>
        <end position="412"/>
    </location>
</feature>
<dbReference type="PANTHER" id="PTHR21584:SF9">
    <property type="entry name" value="G2 AND S PHASE-EXPRESSED PROTEIN 1 N-TERMINAL DOMAIN-CONTAINING PROTEIN"/>
    <property type="match status" value="1"/>
</dbReference>
<feature type="compositionally biased region" description="Polar residues" evidence="5">
    <location>
        <begin position="558"/>
        <end position="579"/>
    </location>
</feature>
<feature type="region of interest" description="Disordered" evidence="5">
    <location>
        <begin position="189"/>
        <end position="222"/>
    </location>
</feature>
<feature type="compositionally biased region" description="Basic and acidic residues" evidence="5">
    <location>
        <begin position="594"/>
        <end position="605"/>
    </location>
</feature>
<gene>
    <name evidence="8" type="primary">LOC116304902</name>
</gene>
<feature type="compositionally biased region" description="Low complexity" evidence="5">
    <location>
        <begin position="314"/>
        <end position="326"/>
    </location>
</feature>
<feature type="compositionally biased region" description="Low complexity" evidence="5">
    <location>
        <begin position="256"/>
        <end position="284"/>
    </location>
</feature>
<dbReference type="Pfam" id="PF15259">
    <property type="entry name" value="GTSE1_N"/>
    <property type="match status" value="1"/>
</dbReference>
<dbReference type="Proteomes" id="UP000515163">
    <property type="component" value="Unplaced"/>
</dbReference>
<feature type="compositionally biased region" description="Basic and acidic residues" evidence="5">
    <location>
        <begin position="500"/>
        <end position="528"/>
    </location>
</feature>
<sequence>MDSPLLEDEKFDFDLPLSPDEERDQDEEDDEIFFGPIGHNERCVAAKTETKVSKYIDEVESFKPLSPLNPEQVVEIFKEATSMALMFRTSSSEAVVEDQDKKSSSDFPELISDEAESRRRALKCENTIKNEDGTAKTLENSTKLTEKMSENEGDKFVVRKRVLKERNIKSSINKESPKNTIIKPQLVKKGQIASAQNRGSNSVSKLQKFKTNSKSTYQNSPLKVNKMLIYGVVEDNSQSPANKKSDIKKSSVGTPRKFSSSSSKADRSFSSTKSSSTSDTSFTEETTKQSKLPMPSQSGLKAPGFSSGRRKRTSSNSSNSSTSSTSALNETFTLTRSSGSPNSTKQSRNNKPQPNSKPLLTKIGLSKPTFAKPNEVPKTSKLQPLKALQRAPAGSARSMSATGLKSPAQTKSIPRAASAGSTPLRAQTPIADRTPSKGTTPIRRRSSINTSASMAAKKRQSSGLVPPSDTVKRSTTPVRKLTSEAASNGLAVQRKANRGMKGERINEKPGKDKKPTTPESKLNDEEKFITTPKNTGEKQTNGQMSRSVNCKKRRSFIPTPNLNRTMEPQKNVDSGSPQAPSHVPFNLSPTISKQCEKTESNKENDEPIVVLNFNTSDEEKDLKFIDPQSPESPNEDTISDATLSELSDKQSSGVCKTNSPDAMQTKELDLMIQESPLPIKKVSLDDFVDPFSPGIPTPDLPSDDCLNPVVLQIDTKDLIDLSHMSPKPEPDLIDLAAESPVHLVEAKLVDI</sequence>
<dbReference type="InterPro" id="IPR032768">
    <property type="entry name" value="GTSE1_N"/>
</dbReference>
<keyword evidence="4" id="KW-0206">Cytoskeleton</keyword>
<feature type="region of interest" description="Disordered" evidence="5">
    <location>
        <begin position="235"/>
        <end position="606"/>
    </location>
</feature>
<evidence type="ECO:0000256" key="5">
    <source>
        <dbReference type="SAM" id="MobiDB-lite"/>
    </source>
</evidence>
<evidence type="ECO:0000259" key="6">
    <source>
        <dbReference type="Pfam" id="PF15259"/>
    </source>
</evidence>
<dbReference type="InParanoid" id="A0A6P8IUE3"/>
<evidence type="ECO:0000256" key="2">
    <source>
        <dbReference type="ARBA" id="ARBA00022490"/>
    </source>
</evidence>
<feature type="compositionally biased region" description="Polar residues" evidence="5">
    <location>
        <begin position="327"/>
        <end position="358"/>
    </location>
</feature>